<reference evidence="1 2" key="1">
    <citation type="submission" date="2013-08" db="EMBL/GenBank/DDBJ databases">
        <authorList>
            <person name="Durkin A.S."/>
            <person name="Haft D.R."/>
            <person name="McCorrison J."/>
            <person name="Torralba M."/>
            <person name="Gillis M."/>
            <person name="Haft D.H."/>
            <person name="Methe B."/>
            <person name="Sutton G."/>
            <person name="Nelson K.E."/>
        </authorList>
    </citation>
    <scope>NUCLEOTIDE SEQUENCE [LARGE SCALE GENOMIC DNA]</scope>
    <source>
        <strain evidence="1 2">F0068</strain>
    </source>
</reference>
<name>U2KYP2_9BACT</name>
<dbReference type="AlphaFoldDB" id="U2KYP2"/>
<protein>
    <submittedName>
        <fullName evidence="1">Uncharacterized protein</fullName>
    </submittedName>
</protein>
<evidence type="ECO:0000313" key="2">
    <source>
        <dbReference type="Proteomes" id="UP000016600"/>
    </source>
</evidence>
<sequence length="46" mass="5314">MFLLFDLMETSGIILCNDCQEVEQVVLVCPKHKLAPRKTDYAKLFL</sequence>
<dbReference type="Proteomes" id="UP000016600">
    <property type="component" value="Unassembled WGS sequence"/>
</dbReference>
<dbReference type="EMBL" id="AWET01000008">
    <property type="protein sequence ID" value="ERK03537.1"/>
    <property type="molecule type" value="Genomic_DNA"/>
</dbReference>
<keyword evidence="2" id="KW-1185">Reference proteome</keyword>
<evidence type="ECO:0000313" key="1">
    <source>
        <dbReference type="EMBL" id="ERK03537.1"/>
    </source>
</evidence>
<organism evidence="1 2">
    <name type="scientific">Hoylesella pleuritidis F0068</name>
    <dbReference type="NCBI Taxonomy" id="1081904"/>
    <lineage>
        <taxon>Bacteria</taxon>
        <taxon>Pseudomonadati</taxon>
        <taxon>Bacteroidota</taxon>
        <taxon>Bacteroidia</taxon>
        <taxon>Bacteroidales</taxon>
        <taxon>Prevotellaceae</taxon>
        <taxon>Hoylesella</taxon>
    </lineage>
</organism>
<proteinExistence type="predicted"/>
<comment type="caution">
    <text evidence="1">The sequence shown here is derived from an EMBL/GenBank/DDBJ whole genome shotgun (WGS) entry which is preliminary data.</text>
</comment>
<dbReference type="PATRIC" id="fig|1081904.3.peg.623"/>
<gene>
    <name evidence="1" type="ORF">HMPREF1218_0190</name>
</gene>
<accession>U2KYP2</accession>